<evidence type="ECO:0000256" key="7">
    <source>
        <dbReference type="ARBA" id="ARBA00022505"/>
    </source>
</evidence>
<dbReference type="SUPFAM" id="SSF50692">
    <property type="entry name" value="ADC-like"/>
    <property type="match status" value="1"/>
</dbReference>
<dbReference type="InterPro" id="IPR006963">
    <property type="entry name" value="Mopterin_OxRdtase_4Fe-4S_dom"/>
</dbReference>
<proteinExistence type="inferred from homology"/>
<keyword evidence="6" id="KW-0004">4Fe-4S</keyword>
<dbReference type="GO" id="GO:0008137">
    <property type="term" value="F:NADH dehydrogenase (ubiquinone) activity"/>
    <property type="evidence" value="ECO:0007669"/>
    <property type="project" value="InterPro"/>
</dbReference>
<dbReference type="GO" id="GO:0046872">
    <property type="term" value="F:metal ion binding"/>
    <property type="evidence" value="ECO:0007669"/>
    <property type="project" value="UniProtKB-KW"/>
</dbReference>
<dbReference type="InterPro" id="IPR006657">
    <property type="entry name" value="MoPterin_dinucl-bd_dom"/>
</dbReference>
<dbReference type="PROSITE" id="PS00198">
    <property type="entry name" value="4FE4S_FER_1"/>
    <property type="match status" value="1"/>
</dbReference>
<keyword evidence="10" id="KW-0677">Repeat</keyword>
<evidence type="ECO:0000256" key="5">
    <source>
        <dbReference type="ARBA" id="ARBA00019902"/>
    </source>
</evidence>
<reference evidence="21" key="1">
    <citation type="submission" date="2019-02" db="EMBL/GenBank/DDBJ databases">
        <authorList>
            <person name="Gruber-Vodicka R. H."/>
            <person name="Seah K. B. B."/>
        </authorList>
    </citation>
    <scope>NUCLEOTIDE SEQUENCE</scope>
    <source>
        <strain evidence="21">BECK_BZ131</strain>
    </source>
</reference>
<dbReference type="SMART" id="SM00929">
    <property type="entry name" value="NADH-G_4Fe-4S_3"/>
    <property type="match status" value="1"/>
</dbReference>
<dbReference type="SUPFAM" id="SSF54292">
    <property type="entry name" value="2Fe-2S ferredoxin-like"/>
    <property type="match status" value="1"/>
</dbReference>
<dbReference type="InterPro" id="IPR017896">
    <property type="entry name" value="4Fe4S_Fe-S-bd"/>
</dbReference>
<dbReference type="FunFam" id="3.30.70.20:FF:000035">
    <property type="entry name" value="Iron hydrogenase 1"/>
    <property type="match status" value="1"/>
</dbReference>
<dbReference type="InterPro" id="IPR009010">
    <property type="entry name" value="Asp_de-COase-like_dom_sf"/>
</dbReference>
<sequence length="921" mass="102101">MSKTAHINNIPFRIKEGETILDFARRTGHHDIPTLCDAPNLAPFGSCRLCSVDVAMEKGGACRTVASCHTPIREGQYVYTGSTNVQRLRKNIIELVLADHPMDCLTCEANGNCQLQTVAAKVGIREIRYPHRENYQDGKKDLSHPYMRSEMAKCIHCYRCVRACDEIQGQFVLTMAGRGFHSHIAKGIGQSFLDSDCVSCGACAATCPTAAISDVFQSKASARADKTTRTVCTYCGVGCNLEIATRNDKILSIRAPHDSEVNNGHTCLKGRYAFEFLDYPDRLRSPLIKRGDGEFEKVTWDAAYDYIVSELNRIKNQHGPDAIAGISSARTSNEENYLLQKFMRAVIGTNNIDCCARVCHSPTALGLQRAFGTGAATNSISDLDATDCILVIGANPTDAHPVTGAKIKQKFMQGITGIVIDPRKIELAHYAEYHLQLRPGTNVALLDMMLHYIVREGWIDEHFIDARVEGWNDFKKEILRVDMEAMERITGVDKDLVEKAAHAYASANAAMEFHGLGVTEQKQGTATVQLIATLAMVTGNVGKPGTGVNPLRGQNNVQGAADMGCQPHQGAGYLDVTLPENRQRYSAFYGVDIVSDHVGYKTPEMMQAAIDGELKALWIIGEDVEQTDPDTNRVTQALQKLELLVCQEIFMTETAKMATVILPASPSFEKEGTFTNGERRIQRIRKIREPLQGTKPDGQIIIDIMNRMGYPQPDYTPDGMLREIAGIVPFFAGIEWDQLGDNGKQWPLQPDGTGTGILHAEQFKTGKGRLFFIPFEESDEIRKYGIEYPYILTTNRELAHYNCGNMTRRTKNTRILGEDFLLINPRDAVREGITDGSMVRVQSPRDTIHVKAKLTDEVKPGILSTTFHFPETTLNLITSDGCCPETLCPEYKVVSCRVEGVEGIKDEKVGRRFSETIPRNI</sequence>
<evidence type="ECO:0000256" key="3">
    <source>
        <dbReference type="ARBA" id="ARBA00005404"/>
    </source>
</evidence>
<evidence type="ECO:0000256" key="9">
    <source>
        <dbReference type="ARBA" id="ARBA00022723"/>
    </source>
</evidence>
<dbReference type="NCBIfam" id="TIGR01591">
    <property type="entry name" value="Fdh-alpha"/>
    <property type="match status" value="1"/>
</dbReference>
<name>A0A450TMN4_9GAMM</name>
<evidence type="ECO:0000256" key="2">
    <source>
        <dbReference type="ARBA" id="ARBA00001966"/>
    </source>
</evidence>
<comment type="cofactor">
    <cofactor evidence="2">
        <name>[4Fe-4S] cluster</name>
        <dbReference type="ChEBI" id="CHEBI:49883"/>
    </cofactor>
</comment>
<evidence type="ECO:0000256" key="10">
    <source>
        <dbReference type="ARBA" id="ARBA00022737"/>
    </source>
</evidence>
<keyword evidence="11" id="KW-0560">Oxidoreductase</keyword>
<dbReference type="FunFam" id="2.20.25.90:FF:000001">
    <property type="entry name" value="Formate dehydrogenase subunit alpha"/>
    <property type="match status" value="1"/>
</dbReference>
<feature type="domain" description="4Fe-4S His(Cys)3-ligated-type" evidence="20">
    <location>
        <begin position="84"/>
        <end position="123"/>
    </location>
</feature>
<dbReference type="GO" id="GO:0051539">
    <property type="term" value="F:4 iron, 4 sulfur cluster binding"/>
    <property type="evidence" value="ECO:0007669"/>
    <property type="project" value="UniProtKB-KW"/>
</dbReference>
<dbReference type="GO" id="GO:0015942">
    <property type="term" value="P:formate metabolic process"/>
    <property type="evidence" value="ECO:0007669"/>
    <property type="project" value="InterPro"/>
</dbReference>
<dbReference type="Pfam" id="PF13510">
    <property type="entry name" value="Fer2_4"/>
    <property type="match status" value="1"/>
</dbReference>
<dbReference type="GO" id="GO:1990204">
    <property type="term" value="C:oxidoreductase complex"/>
    <property type="evidence" value="ECO:0007669"/>
    <property type="project" value="UniProtKB-ARBA"/>
</dbReference>
<protein>
    <recommendedName>
        <fullName evidence="5">NADH-quinone oxidoreductase subunit G</fullName>
    </recommendedName>
    <alternativeName>
        <fullName evidence="15">NADH dehydrogenase I subunit G</fullName>
    </alternativeName>
    <alternativeName>
        <fullName evidence="16">NDH-1 subunit G</fullName>
    </alternativeName>
</protein>
<dbReference type="Pfam" id="PF00384">
    <property type="entry name" value="Molybdopterin"/>
    <property type="match status" value="1"/>
</dbReference>
<dbReference type="Pfam" id="PF01568">
    <property type="entry name" value="Molydop_binding"/>
    <property type="match status" value="1"/>
</dbReference>
<dbReference type="InterPro" id="IPR054351">
    <property type="entry name" value="NADH_UbQ_OxRdtase_ferredoxin"/>
</dbReference>
<dbReference type="InterPro" id="IPR006478">
    <property type="entry name" value="Formate_DH_asu"/>
</dbReference>
<dbReference type="Pfam" id="PF10588">
    <property type="entry name" value="NADH-G_4Fe-4S_3"/>
    <property type="match status" value="1"/>
</dbReference>
<comment type="cofactor">
    <cofactor evidence="1">
        <name>Mo-bis(molybdopterin guanine dinucleotide)</name>
        <dbReference type="ChEBI" id="CHEBI:60539"/>
    </cofactor>
</comment>
<dbReference type="Gene3D" id="3.10.20.740">
    <property type="match status" value="1"/>
</dbReference>
<evidence type="ECO:0000259" key="20">
    <source>
        <dbReference type="PROSITE" id="PS51839"/>
    </source>
</evidence>
<dbReference type="GO" id="GO:0042773">
    <property type="term" value="P:ATP synthesis coupled electron transport"/>
    <property type="evidence" value="ECO:0007669"/>
    <property type="project" value="InterPro"/>
</dbReference>
<dbReference type="Pfam" id="PF04879">
    <property type="entry name" value="Molybdop_Fe4S4"/>
    <property type="match status" value="1"/>
</dbReference>
<gene>
    <name evidence="21" type="ORF">BECKFW1821C_GA0114237_10177</name>
</gene>
<dbReference type="GO" id="GO:0051537">
    <property type="term" value="F:2 iron, 2 sulfur cluster binding"/>
    <property type="evidence" value="ECO:0007669"/>
    <property type="project" value="UniProtKB-KW"/>
</dbReference>
<dbReference type="PIRSF" id="PIRSF036643">
    <property type="entry name" value="FDH_alpha"/>
    <property type="match status" value="1"/>
</dbReference>
<dbReference type="Pfam" id="PF22117">
    <property type="entry name" value="Fer4_Nqo3"/>
    <property type="match status" value="1"/>
</dbReference>
<comment type="similarity">
    <text evidence="4">In the C-terminal section; belongs to the prokaryotic molybdopterin-containing oxidoreductase family.</text>
</comment>
<evidence type="ECO:0000259" key="18">
    <source>
        <dbReference type="PROSITE" id="PS51379"/>
    </source>
</evidence>
<feature type="domain" description="4Fe-4S Mo/W bis-MGD-type" evidence="19">
    <location>
        <begin position="225"/>
        <end position="281"/>
    </location>
</feature>
<dbReference type="InterPro" id="IPR027467">
    <property type="entry name" value="MopterinOxRdtase_cofactor_BS"/>
</dbReference>
<dbReference type="AlphaFoldDB" id="A0A450TMN4"/>
<comment type="cofactor">
    <cofactor evidence="17">
        <name>[2Fe-2S] cluster</name>
        <dbReference type="ChEBI" id="CHEBI:190135"/>
    </cofactor>
</comment>
<evidence type="ECO:0000256" key="12">
    <source>
        <dbReference type="ARBA" id="ARBA00023004"/>
    </source>
</evidence>
<evidence type="ECO:0000256" key="17">
    <source>
        <dbReference type="ARBA" id="ARBA00034078"/>
    </source>
</evidence>
<keyword evidence="8" id="KW-0001">2Fe-2S</keyword>
<evidence type="ECO:0000256" key="15">
    <source>
        <dbReference type="ARBA" id="ARBA00031577"/>
    </source>
</evidence>
<dbReference type="CDD" id="cd00207">
    <property type="entry name" value="fer2"/>
    <property type="match status" value="1"/>
</dbReference>
<dbReference type="Gene3D" id="3.40.50.740">
    <property type="match status" value="1"/>
</dbReference>
<evidence type="ECO:0000256" key="8">
    <source>
        <dbReference type="ARBA" id="ARBA00022714"/>
    </source>
</evidence>
<organism evidence="21">
    <name type="scientific">Candidatus Kentrum sp. FW</name>
    <dbReference type="NCBI Taxonomy" id="2126338"/>
    <lineage>
        <taxon>Bacteria</taxon>
        <taxon>Pseudomonadati</taxon>
        <taxon>Pseudomonadota</taxon>
        <taxon>Gammaproteobacteria</taxon>
        <taxon>Candidatus Kentrum</taxon>
    </lineage>
</organism>
<dbReference type="InterPro" id="IPR000283">
    <property type="entry name" value="NADH_UbQ_OxRdtase_75kDa_su_CS"/>
</dbReference>
<evidence type="ECO:0000259" key="19">
    <source>
        <dbReference type="PROSITE" id="PS51669"/>
    </source>
</evidence>
<dbReference type="PROSITE" id="PS51669">
    <property type="entry name" value="4FE4S_MOW_BIS_MGD"/>
    <property type="match status" value="1"/>
</dbReference>
<keyword evidence="12" id="KW-0408">Iron</keyword>
<keyword evidence="7" id="KW-0500">Molybdenum</keyword>
<dbReference type="InterPro" id="IPR017900">
    <property type="entry name" value="4Fe4S_Fe_S_CS"/>
</dbReference>
<dbReference type="SMART" id="SM00926">
    <property type="entry name" value="Molybdop_Fe4S4"/>
    <property type="match status" value="1"/>
</dbReference>
<evidence type="ECO:0000256" key="4">
    <source>
        <dbReference type="ARBA" id="ARBA00007023"/>
    </source>
</evidence>
<dbReference type="InterPro" id="IPR019574">
    <property type="entry name" value="NADH_UbQ_OxRdtase_Gsu_4Fe4S-bd"/>
</dbReference>
<dbReference type="PANTHER" id="PTHR43105">
    <property type="entry name" value="RESPIRATORY NITRATE REDUCTASE"/>
    <property type="match status" value="1"/>
</dbReference>
<dbReference type="Gene3D" id="2.20.25.90">
    <property type="entry name" value="ADC-like domains"/>
    <property type="match status" value="1"/>
</dbReference>
<dbReference type="GO" id="GO:0008863">
    <property type="term" value="F:formate dehydrogenase (NAD+) activity"/>
    <property type="evidence" value="ECO:0007669"/>
    <property type="project" value="InterPro"/>
</dbReference>
<evidence type="ECO:0000256" key="11">
    <source>
        <dbReference type="ARBA" id="ARBA00023002"/>
    </source>
</evidence>
<evidence type="ECO:0000256" key="6">
    <source>
        <dbReference type="ARBA" id="ARBA00022485"/>
    </source>
</evidence>
<dbReference type="CDD" id="cd00508">
    <property type="entry name" value="MopB_CT_Fdh-Nap-like"/>
    <property type="match status" value="1"/>
</dbReference>
<feature type="domain" description="4Fe-4S ferredoxin-type" evidence="18">
    <location>
        <begin position="189"/>
        <end position="217"/>
    </location>
</feature>
<dbReference type="GO" id="GO:0003954">
    <property type="term" value="F:NADH dehydrogenase activity"/>
    <property type="evidence" value="ECO:0007669"/>
    <property type="project" value="TreeGrafter"/>
</dbReference>
<dbReference type="InterPro" id="IPR036010">
    <property type="entry name" value="2Fe-2S_ferredoxin-like_sf"/>
</dbReference>
<dbReference type="PROSITE" id="PS00641">
    <property type="entry name" value="COMPLEX1_75K_1"/>
    <property type="match status" value="1"/>
</dbReference>
<accession>A0A450TMN4</accession>
<dbReference type="InterPro" id="IPR001041">
    <property type="entry name" value="2Fe-2S_ferredoxin-type"/>
</dbReference>
<dbReference type="SUPFAM" id="SSF54862">
    <property type="entry name" value="4Fe-4S ferredoxins"/>
    <property type="match status" value="1"/>
</dbReference>
<evidence type="ECO:0000313" key="21">
    <source>
        <dbReference type="EMBL" id="VFJ68970.1"/>
    </source>
</evidence>
<dbReference type="Gene3D" id="2.40.40.20">
    <property type="match status" value="1"/>
</dbReference>
<dbReference type="CDD" id="cd02753">
    <property type="entry name" value="MopB_Formate-Dh-H"/>
    <property type="match status" value="1"/>
</dbReference>
<evidence type="ECO:0000256" key="16">
    <source>
        <dbReference type="ARBA" id="ARBA00032783"/>
    </source>
</evidence>
<dbReference type="InterPro" id="IPR050123">
    <property type="entry name" value="Prok_molybdopt-oxidoreductase"/>
</dbReference>
<dbReference type="GO" id="GO:0016020">
    <property type="term" value="C:membrane"/>
    <property type="evidence" value="ECO:0007669"/>
    <property type="project" value="InterPro"/>
</dbReference>
<evidence type="ECO:0000256" key="14">
    <source>
        <dbReference type="ARBA" id="ARBA00026021"/>
    </source>
</evidence>
<dbReference type="Gene3D" id="3.40.228.10">
    <property type="entry name" value="Dimethylsulfoxide Reductase, domain 2"/>
    <property type="match status" value="1"/>
</dbReference>
<dbReference type="InterPro" id="IPR041924">
    <property type="entry name" value="Formate_Dh-H_N"/>
</dbReference>
<keyword evidence="9" id="KW-0479">Metal-binding</keyword>
<evidence type="ECO:0000256" key="13">
    <source>
        <dbReference type="ARBA" id="ARBA00023014"/>
    </source>
</evidence>
<evidence type="ECO:0000256" key="1">
    <source>
        <dbReference type="ARBA" id="ARBA00001942"/>
    </source>
</evidence>
<dbReference type="EMBL" id="CAADFE010000017">
    <property type="protein sequence ID" value="VFJ68970.1"/>
    <property type="molecule type" value="Genomic_DNA"/>
</dbReference>
<dbReference type="PROSITE" id="PS51379">
    <property type="entry name" value="4FE4S_FER_2"/>
    <property type="match status" value="1"/>
</dbReference>
<keyword evidence="13" id="KW-0411">Iron-sulfur</keyword>
<dbReference type="GO" id="GO:0043546">
    <property type="term" value="F:molybdopterin cofactor binding"/>
    <property type="evidence" value="ECO:0007669"/>
    <property type="project" value="InterPro"/>
</dbReference>
<comment type="subunit">
    <text evidence="14">Composed of 13 different subunits. Subunits NuoCD, E, F, and G constitute the peripheral sector of the complex.</text>
</comment>
<dbReference type="PROSITE" id="PS00551">
    <property type="entry name" value="MOLYBDOPTERIN_PROK_1"/>
    <property type="match status" value="1"/>
</dbReference>
<dbReference type="PROSITE" id="PS51839">
    <property type="entry name" value="4FE4S_HC3"/>
    <property type="match status" value="1"/>
</dbReference>
<dbReference type="Gene3D" id="3.30.70.20">
    <property type="match status" value="1"/>
</dbReference>
<dbReference type="SUPFAM" id="SSF53706">
    <property type="entry name" value="Formate dehydrogenase/DMSO reductase, domains 1-3"/>
    <property type="match status" value="1"/>
</dbReference>
<dbReference type="PANTHER" id="PTHR43105:SF14">
    <property type="entry name" value="FORMATE DEHYDROGENASE H"/>
    <property type="match status" value="1"/>
</dbReference>
<dbReference type="InterPro" id="IPR006656">
    <property type="entry name" value="Mopterin_OxRdtase"/>
</dbReference>
<comment type="similarity">
    <text evidence="3">Belongs to the complex I 75 kDa subunit family.</text>
</comment>